<feature type="compositionally biased region" description="Basic residues" evidence="2">
    <location>
        <begin position="616"/>
        <end position="627"/>
    </location>
</feature>
<feature type="compositionally biased region" description="Basic and acidic residues" evidence="2">
    <location>
        <begin position="177"/>
        <end position="187"/>
    </location>
</feature>
<evidence type="ECO:0000259" key="3">
    <source>
        <dbReference type="Pfam" id="PF12936"/>
    </source>
</evidence>
<evidence type="ECO:0000256" key="2">
    <source>
        <dbReference type="SAM" id="MobiDB-lite"/>
    </source>
</evidence>
<proteinExistence type="inferred from homology"/>
<evidence type="ECO:0000313" key="4">
    <source>
        <dbReference type="EMBL" id="KZT22490.1"/>
    </source>
</evidence>
<accession>A0A165QIZ9</accession>
<dbReference type="OrthoDB" id="10252032at2759"/>
<comment type="similarity">
    <text evidence="1">Belongs to the KRI1 family.</text>
</comment>
<dbReference type="PANTHER" id="PTHR14490:SF5">
    <property type="entry name" value="PROTEIN KRI1 HOMOLOG"/>
    <property type="match status" value="1"/>
</dbReference>
<sequence>MLSDSDSEDVHQLTINEHFAKAYAYRKEREELQQLRDKYGSDIEEEDEGEEDSEEMESEDEDGEELTPALDAAILKTLARIKKRDPSIYDNTKSVFEEERQKTQDSKLSSWSSKKDKSKPVTIRQQAFDSILNPTSRSPSPQPVTHVQEQKALRDETISAFQYAVKDEDGDDDDDFLVPREKTKDELEREEEEYREFLKREVGDIRQLVTIEPGEQDGVAALGEEEENEKKKNKKKSKKSKEDKDREFLMNYILNRGWIDRSAKRHPTYKEITGKKKDKDKGRAKTESDEDREEDSDASVGELEDEEFEEVNEQFETSYNFRFEEPDAATIKSYPRQVAGLVRREESTRKEARERRKERKEQGMLQKKEEIKRLKALKMKELRSKLERIGKEGGKDFETTKALQELDLDADWDPEAHERQMAEIYSESGLGDEEKPTWDDDIDIGDIVSEEDEDGAESKKKLKKKKKKKDKKEDGEGAVEDGVDVDAMDAENVGYGDDGEEWDGTEEMRKRKLELQYMDSLYEMDFNDMVGDMPTRFKYTPVASQNFGLSPAEILMATDQELNQYMGVKKLAPYRKGAKWDNKRNEKLKELKHSLVERQRERGGFAVGGAGAEREKKRKGKKERLRMKAAQGGGEEGDQEEEKREECAARGKKRRGADDSEPEQEVGGEGIEEGVASKKKRRRHRKHASGGDS</sequence>
<evidence type="ECO:0000313" key="5">
    <source>
        <dbReference type="Proteomes" id="UP000076761"/>
    </source>
</evidence>
<feature type="compositionally biased region" description="Acidic residues" evidence="2">
    <location>
        <begin position="659"/>
        <end position="672"/>
    </location>
</feature>
<feature type="region of interest" description="Disordered" evidence="2">
    <location>
        <begin position="408"/>
        <end position="506"/>
    </location>
</feature>
<organism evidence="4 5">
    <name type="scientific">Neolentinus lepideus HHB14362 ss-1</name>
    <dbReference type="NCBI Taxonomy" id="1314782"/>
    <lineage>
        <taxon>Eukaryota</taxon>
        <taxon>Fungi</taxon>
        <taxon>Dikarya</taxon>
        <taxon>Basidiomycota</taxon>
        <taxon>Agaricomycotina</taxon>
        <taxon>Agaricomycetes</taxon>
        <taxon>Gloeophyllales</taxon>
        <taxon>Gloeophyllaceae</taxon>
        <taxon>Neolentinus</taxon>
    </lineage>
</organism>
<reference evidence="4 5" key="1">
    <citation type="journal article" date="2016" name="Mol. Biol. Evol.">
        <title>Comparative Genomics of Early-Diverging Mushroom-Forming Fungi Provides Insights into the Origins of Lignocellulose Decay Capabilities.</title>
        <authorList>
            <person name="Nagy L.G."/>
            <person name="Riley R."/>
            <person name="Tritt A."/>
            <person name="Adam C."/>
            <person name="Daum C."/>
            <person name="Floudas D."/>
            <person name="Sun H."/>
            <person name="Yadav J.S."/>
            <person name="Pangilinan J."/>
            <person name="Larsson K.H."/>
            <person name="Matsuura K."/>
            <person name="Barry K."/>
            <person name="Labutti K."/>
            <person name="Kuo R."/>
            <person name="Ohm R.A."/>
            <person name="Bhattacharya S.S."/>
            <person name="Shirouzu T."/>
            <person name="Yoshinaga Y."/>
            <person name="Martin F.M."/>
            <person name="Grigoriev I.V."/>
            <person name="Hibbett D.S."/>
        </authorList>
    </citation>
    <scope>NUCLEOTIDE SEQUENCE [LARGE SCALE GENOMIC DNA]</scope>
    <source>
        <strain evidence="4 5">HHB14362 ss-1</strain>
    </source>
</reference>
<dbReference type="Pfam" id="PF05178">
    <property type="entry name" value="Kri1"/>
    <property type="match status" value="1"/>
</dbReference>
<feature type="region of interest" description="Disordered" evidence="2">
    <location>
        <begin position="88"/>
        <end position="191"/>
    </location>
</feature>
<keyword evidence="5" id="KW-1185">Reference proteome</keyword>
<gene>
    <name evidence="4" type="ORF">NEOLEDRAFT_1180891</name>
</gene>
<name>A0A165QIZ9_9AGAM</name>
<dbReference type="InterPro" id="IPR024626">
    <property type="entry name" value="Kri1-like_C"/>
</dbReference>
<dbReference type="PANTHER" id="PTHR14490">
    <property type="entry name" value="ZINC FINGER, ZZ TYPE"/>
    <property type="match status" value="1"/>
</dbReference>
<feature type="compositionally biased region" description="Basic residues" evidence="2">
    <location>
        <begin position="677"/>
        <end position="693"/>
    </location>
</feature>
<dbReference type="AlphaFoldDB" id="A0A165QIZ9"/>
<feature type="compositionally biased region" description="Basic and acidic residues" evidence="2">
    <location>
        <begin position="342"/>
        <end position="367"/>
    </location>
</feature>
<feature type="domain" description="Kri1-like C-terminal" evidence="3">
    <location>
        <begin position="516"/>
        <end position="591"/>
    </location>
</feature>
<dbReference type="FunCoup" id="A0A165QIZ9">
    <property type="interactions" value="267"/>
</dbReference>
<evidence type="ECO:0000256" key="1">
    <source>
        <dbReference type="ARBA" id="ARBA00007473"/>
    </source>
</evidence>
<dbReference type="GO" id="GO:0000447">
    <property type="term" value="P:endonucleolytic cleavage in ITS1 to separate SSU-rRNA from 5.8S rRNA and LSU-rRNA from tricistronic rRNA transcript (SSU-rRNA, 5.8S rRNA, LSU-rRNA)"/>
    <property type="evidence" value="ECO:0007669"/>
    <property type="project" value="TreeGrafter"/>
</dbReference>
<feature type="compositionally biased region" description="Acidic residues" evidence="2">
    <location>
        <begin position="439"/>
        <end position="455"/>
    </location>
</feature>
<feature type="region of interest" description="Disordered" evidence="2">
    <location>
        <begin position="264"/>
        <end position="309"/>
    </location>
</feature>
<feature type="region of interest" description="Disordered" evidence="2">
    <location>
        <begin position="340"/>
        <end position="367"/>
    </location>
</feature>
<feature type="region of interest" description="Disordered" evidence="2">
    <location>
        <begin position="35"/>
        <end position="70"/>
    </location>
</feature>
<feature type="compositionally biased region" description="Acidic residues" evidence="2">
    <location>
        <begin position="476"/>
        <end position="489"/>
    </location>
</feature>
<protein>
    <submittedName>
        <fullName evidence="4">Krr1-domain-containing protein</fullName>
    </submittedName>
</protein>
<feature type="compositionally biased region" description="Polar residues" evidence="2">
    <location>
        <begin position="123"/>
        <end position="147"/>
    </location>
</feature>
<feature type="compositionally biased region" description="Basic and acidic residues" evidence="2">
    <location>
        <begin position="264"/>
        <end position="287"/>
    </location>
</feature>
<feature type="compositionally biased region" description="Basic and acidic residues" evidence="2">
    <location>
        <begin position="148"/>
        <end position="157"/>
    </location>
</feature>
<feature type="compositionally biased region" description="Basic and acidic residues" evidence="2">
    <location>
        <begin position="95"/>
        <end position="105"/>
    </location>
</feature>
<dbReference type="InParanoid" id="A0A165QIZ9"/>
<dbReference type="EMBL" id="KV425595">
    <property type="protein sequence ID" value="KZT22490.1"/>
    <property type="molecule type" value="Genomic_DNA"/>
</dbReference>
<dbReference type="GO" id="GO:0030686">
    <property type="term" value="C:90S preribosome"/>
    <property type="evidence" value="ECO:0007669"/>
    <property type="project" value="TreeGrafter"/>
</dbReference>
<feature type="region of interest" description="Disordered" evidence="2">
    <location>
        <begin position="211"/>
        <end position="243"/>
    </location>
</feature>
<dbReference type="STRING" id="1314782.A0A165QIZ9"/>
<dbReference type="Proteomes" id="UP000076761">
    <property type="component" value="Unassembled WGS sequence"/>
</dbReference>
<dbReference type="InterPro" id="IPR018034">
    <property type="entry name" value="Kri1"/>
</dbReference>
<feature type="compositionally biased region" description="Acidic residues" evidence="2">
    <location>
        <begin position="288"/>
        <end position="309"/>
    </location>
</feature>
<feature type="region of interest" description="Disordered" evidence="2">
    <location>
        <begin position="595"/>
        <end position="693"/>
    </location>
</feature>
<dbReference type="Pfam" id="PF12936">
    <property type="entry name" value="Kri1_C"/>
    <property type="match status" value="1"/>
</dbReference>
<feature type="compositionally biased region" description="Basic residues" evidence="2">
    <location>
        <begin position="460"/>
        <end position="470"/>
    </location>
</feature>
<feature type="compositionally biased region" description="Acidic residues" evidence="2">
    <location>
        <begin position="42"/>
        <end position="65"/>
    </location>
</feature>
<dbReference type="GO" id="GO:0005730">
    <property type="term" value="C:nucleolus"/>
    <property type="evidence" value="ECO:0007669"/>
    <property type="project" value="TreeGrafter"/>
</dbReference>